<keyword evidence="2" id="KW-1185">Reference proteome</keyword>
<sequence>MHPYRVLYIKLLAARPSEDLRGPARTCSSTPAALTVALALRMKGVFAFSLVMQRNNKNYAGRPLGEDAAEIMKLHSKTLGF</sequence>
<protein>
    <submittedName>
        <fullName evidence="1">Uncharacterized protein</fullName>
    </submittedName>
</protein>
<name>A0ABN7EB42_SPIIN</name>
<proteinExistence type="predicted"/>
<dbReference type="EMBL" id="CACRZD030000225">
    <property type="protein sequence ID" value="CAA6675120.1"/>
    <property type="molecule type" value="Genomic_DNA"/>
</dbReference>
<gene>
    <name evidence="1" type="ORF">SI7747_UN021462</name>
</gene>
<evidence type="ECO:0000313" key="2">
    <source>
        <dbReference type="Proteomes" id="UP001189122"/>
    </source>
</evidence>
<comment type="caution">
    <text evidence="1">The sequence shown here is derived from an EMBL/GenBank/DDBJ whole genome shotgun (WGS) entry which is preliminary data.</text>
</comment>
<evidence type="ECO:0000313" key="1">
    <source>
        <dbReference type="EMBL" id="CAA6675120.1"/>
    </source>
</evidence>
<accession>A0ABN7EB42</accession>
<reference evidence="2" key="1">
    <citation type="journal article" date="2020" name="Sci. Rep.">
        <title>Chromosome-scale genome assembly for the duckweed Spirodela intermedia, integrating cytogenetic maps, PacBio and Oxford Nanopore libraries.</title>
        <authorList>
            <person name="Hoang P.T.N."/>
            <person name="Fiebig A."/>
            <person name="Novak P."/>
            <person name="Macas J."/>
            <person name="Cao H.X."/>
            <person name="Stepanenko A."/>
            <person name="Chen G."/>
            <person name="Borisjuk N."/>
            <person name="Scholz U."/>
            <person name="Schubert I."/>
        </authorList>
    </citation>
    <scope>NUCLEOTIDE SEQUENCE [LARGE SCALE GENOMIC DNA]</scope>
</reference>
<dbReference type="Proteomes" id="UP001189122">
    <property type="component" value="Unassembled WGS sequence"/>
</dbReference>
<organism evidence="1 2">
    <name type="scientific">Spirodela intermedia</name>
    <name type="common">Intermediate duckweed</name>
    <dbReference type="NCBI Taxonomy" id="51605"/>
    <lineage>
        <taxon>Eukaryota</taxon>
        <taxon>Viridiplantae</taxon>
        <taxon>Streptophyta</taxon>
        <taxon>Embryophyta</taxon>
        <taxon>Tracheophyta</taxon>
        <taxon>Spermatophyta</taxon>
        <taxon>Magnoliopsida</taxon>
        <taxon>Liliopsida</taxon>
        <taxon>Araceae</taxon>
        <taxon>Lemnoideae</taxon>
        <taxon>Spirodela</taxon>
    </lineage>
</organism>